<dbReference type="AlphaFoldDB" id="A0A811USU2"/>
<organism evidence="2 3">
    <name type="scientific">Ceratitis capitata</name>
    <name type="common">Mediterranean fruit fly</name>
    <name type="synonym">Tephritis capitata</name>
    <dbReference type="NCBI Taxonomy" id="7213"/>
    <lineage>
        <taxon>Eukaryota</taxon>
        <taxon>Metazoa</taxon>
        <taxon>Ecdysozoa</taxon>
        <taxon>Arthropoda</taxon>
        <taxon>Hexapoda</taxon>
        <taxon>Insecta</taxon>
        <taxon>Pterygota</taxon>
        <taxon>Neoptera</taxon>
        <taxon>Endopterygota</taxon>
        <taxon>Diptera</taxon>
        <taxon>Brachycera</taxon>
        <taxon>Muscomorpha</taxon>
        <taxon>Tephritoidea</taxon>
        <taxon>Tephritidae</taxon>
        <taxon>Ceratitis</taxon>
        <taxon>Ceratitis</taxon>
    </lineage>
</organism>
<evidence type="ECO:0000256" key="1">
    <source>
        <dbReference type="SAM" id="MobiDB-lite"/>
    </source>
</evidence>
<gene>
    <name evidence="2" type="ORF">CCAP1982_LOCUS10726</name>
</gene>
<name>A0A811USU2_CERCA</name>
<protein>
    <submittedName>
        <fullName evidence="2">(Mediterranean fruit fly) hypothetical protein</fullName>
    </submittedName>
</protein>
<dbReference type="EMBL" id="CAJHJT010000034">
    <property type="protein sequence ID" value="CAD7002229.1"/>
    <property type="molecule type" value="Genomic_DNA"/>
</dbReference>
<proteinExistence type="predicted"/>
<keyword evidence="3" id="KW-1185">Reference proteome</keyword>
<evidence type="ECO:0000313" key="2">
    <source>
        <dbReference type="EMBL" id="CAD7002229.1"/>
    </source>
</evidence>
<accession>A0A811USU2</accession>
<feature type="region of interest" description="Disordered" evidence="1">
    <location>
        <begin position="75"/>
        <end position="111"/>
    </location>
</feature>
<evidence type="ECO:0000313" key="3">
    <source>
        <dbReference type="Proteomes" id="UP000606786"/>
    </source>
</evidence>
<sequence length="134" mass="14918">MQHHQIDISIEQREQQKYRKYYTAKGRTQQTGTAALQACTLMYATYKVSKRCHQQQSTTTTIAIRWLFDEPICSPAADTPQSQSANRPSSSSSTVQQPSSPSPGATTTTAKTLKIADVMKISTEIANKKVKKKH</sequence>
<reference evidence="2" key="1">
    <citation type="submission" date="2020-11" db="EMBL/GenBank/DDBJ databases">
        <authorList>
            <person name="Whitehead M."/>
        </authorList>
    </citation>
    <scope>NUCLEOTIDE SEQUENCE</scope>
    <source>
        <strain evidence="2">EGII</strain>
    </source>
</reference>
<comment type="caution">
    <text evidence="2">The sequence shown here is derived from an EMBL/GenBank/DDBJ whole genome shotgun (WGS) entry which is preliminary data.</text>
</comment>
<dbReference type="Proteomes" id="UP000606786">
    <property type="component" value="Unassembled WGS sequence"/>
</dbReference>
<feature type="compositionally biased region" description="Low complexity" evidence="1">
    <location>
        <begin position="82"/>
        <end position="111"/>
    </location>
</feature>